<evidence type="ECO:0000256" key="6">
    <source>
        <dbReference type="ARBA" id="ARBA00047928"/>
    </source>
</evidence>
<protein>
    <recommendedName>
        <fullName evidence="3 8">Pectinesterase</fullName>
        <ecNumber evidence="3 8">3.1.1.11</ecNumber>
    </recommendedName>
</protein>
<dbReference type="EMBL" id="NMUH01001248">
    <property type="protein sequence ID" value="MQL90515.1"/>
    <property type="molecule type" value="Genomic_DNA"/>
</dbReference>
<keyword evidence="11" id="KW-1185">Reference proteome</keyword>
<accession>A0A843V3R5</accession>
<evidence type="ECO:0000259" key="9">
    <source>
        <dbReference type="Pfam" id="PF01095"/>
    </source>
</evidence>
<dbReference type="InterPro" id="IPR033131">
    <property type="entry name" value="Pectinesterase_Asp_AS"/>
</dbReference>
<dbReference type="AlphaFoldDB" id="A0A843V3R5"/>
<keyword evidence="5 8" id="KW-0063">Aspartyl esterase</keyword>
<evidence type="ECO:0000256" key="5">
    <source>
        <dbReference type="ARBA" id="ARBA00023085"/>
    </source>
</evidence>
<name>A0A843V3R5_COLES</name>
<dbReference type="GO" id="GO:0030599">
    <property type="term" value="F:pectinesterase activity"/>
    <property type="evidence" value="ECO:0007669"/>
    <property type="project" value="UniProtKB-UniRule"/>
</dbReference>
<evidence type="ECO:0000256" key="1">
    <source>
        <dbReference type="ARBA" id="ARBA00005184"/>
    </source>
</evidence>
<comment type="caution">
    <text evidence="10">The sequence shown here is derived from an EMBL/GenBank/DDBJ whole genome shotgun (WGS) entry which is preliminary data.</text>
</comment>
<dbReference type="PROSITE" id="PS00503">
    <property type="entry name" value="PECTINESTERASE_2"/>
    <property type="match status" value="1"/>
</dbReference>
<dbReference type="Gene3D" id="2.160.20.10">
    <property type="entry name" value="Single-stranded right-handed beta-helix, Pectin lyase-like"/>
    <property type="match status" value="1"/>
</dbReference>
<evidence type="ECO:0000256" key="4">
    <source>
        <dbReference type="ARBA" id="ARBA00022801"/>
    </source>
</evidence>
<gene>
    <name evidence="10" type="ORF">Taro_023109</name>
</gene>
<dbReference type="Pfam" id="PF01095">
    <property type="entry name" value="Pectinesterase"/>
    <property type="match status" value="1"/>
</dbReference>
<dbReference type="InterPro" id="IPR012334">
    <property type="entry name" value="Pectin_lyas_fold"/>
</dbReference>
<keyword evidence="4 8" id="KW-0378">Hydrolase</keyword>
<evidence type="ECO:0000313" key="10">
    <source>
        <dbReference type="EMBL" id="MQL90515.1"/>
    </source>
</evidence>
<comment type="catalytic activity">
    <reaction evidence="6 8">
        <text>[(1-&gt;4)-alpha-D-galacturonosyl methyl ester](n) + n H2O = [(1-&gt;4)-alpha-D-galacturonosyl](n) + n methanol + n H(+)</text>
        <dbReference type="Rhea" id="RHEA:22380"/>
        <dbReference type="Rhea" id="RHEA-COMP:14570"/>
        <dbReference type="Rhea" id="RHEA-COMP:14573"/>
        <dbReference type="ChEBI" id="CHEBI:15377"/>
        <dbReference type="ChEBI" id="CHEBI:15378"/>
        <dbReference type="ChEBI" id="CHEBI:17790"/>
        <dbReference type="ChEBI" id="CHEBI:140522"/>
        <dbReference type="ChEBI" id="CHEBI:140523"/>
        <dbReference type="EC" id="3.1.1.11"/>
    </reaction>
</comment>
<feature type="active site" evidence="7">
    <location>
        <position position="134"/>
    </location>
</feature>
<dbReference type="GO" id="GO:0045490">
    <property type="term" value="P:pectin catabolic process"/>
    <property type="evidence" value="ECO:0007669"/>
    <property type="project" value="UniProtKB-UniRule"/>
</dbReference>
<proteinExistence type="inferred from homology"/>
<evidence type="ECO:0000256" key="2">
    <source>
        <dbReference type="ARBA" id="ARBA00008891"/>
    </source>
</evidence>
<dbReference type="SUPFAM" id="SSF51126">
    <property type="entry name" value="Pectin lyase-like"/>
    <property type="match status" value="1"/>
</dbReference>
<reference evidence="10" key="1">
    <citation type="submission" date="2017-07" db="EMBL/GenBank/DDBJ databases">
        <title>Taro Niue Genome Assembly and Annotation.</title>
        <authorList>
            <person name="Atibalentja N."/>
            <person name="Keating K."/>
            <person name="Fields C.J."/>
        </authorList>
    </citation>
    <scope>NUCLEOTIDE SEQUENCE</scope>
    <source>
        <strain evidence="10">Niue_2</strain>
        <tissue evidence="10">Leaf</tissue>
    </source>
</reference>
<comment type="similarity">
    <text evidence="2">Belongs to the pectinesterase family.</text>
</comment>
<dbReference type="InterPro" id="IPR011050">
    <property type="entry name" value="Pectin_lyase_fold/virulence"/>
</dbReference>
<evidence type="ECO:0000256" key="3">
    <source>
        <dbReference type="ARBA" id="ARBA00013229"/>
    </source>
</evidence>
<evidence type="ECO:0000313" key="11">
    <source>
        <dbReference type="Proteomes" id="UP000652761"/>
    </source>
</evidence>
<dbReference type="UniPathway" id="UPA00545">
    <property type="reaction ID" value="UER00823"/>
</dbReference>
<comment type="pathway">
    <text evidence="1 8">Glycan metabolism; pectin degradation; 2-dehydro-3-deoxy-D-gluconate from pectin: step 1/5.</text>
</comment>
<feature type="domain" description="Pectinesterase catalytic" evidence="9">
    <location>
        <begin position="4"/>
        <end position="201"/>
    </location>
</feature>
<dbReference type="InterPro" id="IPR000070">
    <property type="entry name" value="Pectinesterase_cat"/>
</dbReference>
<dbReference type="Proteomes" id="UP000652761">
    <property type="component" value="Unassembled WGS sequence"/>
</dbReference>
<sequence>MGCSEKVKIPADKPFIFLEGEGREHTVIEWGAHAGADVVVRPAATITGDSATFTVHANNFTVRWISFKVRGGRAVCRLNTFQHEDIWTRQAVVALVAGDRSSFYGCAFLGFQDTLSDLLGCHYFRDCYIEGAIDFIFGCAQSIYERCTLFVLKNTVPGFVTAQGRAAPGDLGGFVFNGCSVVGEGKAYLGRAWGDYMNSFIRRAISSSSIVLQSMTLDCKESTKCRRSLEEGRPRVLAISGVRAANGPPIFS</sequence>
<dbReference type="GO" id="GO:0042545">
    <property type="term" value="P:cell wall modification"/>
    <property type="evidence" value="ECO:0007669"/>
    <property type="project" value="UniProtKB-UniRule"/>
</dbReference>
<dbReference type="EC" id="3.1.1.11" evidence="3 8"/>
<organism evidence="10 11">
    <name type="scientific">Colocasia esculenta</name>
    <name type="common">Wild taro</name>
    <name type="synonym">Arum esculentum</name>
    <dbReference type="NCBI Taxonomy" id="4460"/>
    <lineage>
        <taxon>Eukaryota</taxon>
        <taxon>Viridiplantae</taxon>
        <taxon>Streptophyta</taxon>
        <taxon>Embryophyta</taxon>
        <taxon>Tracheophyta</taxon>
        <taxon>Spermatophyta</taxon>
        <taxon>Magnoliopsida</taxon>
        <taxon>Liliopsida</taxon>
        <taxon>Araceae</taxon>
        <taxon>Aroideae</taxon>
        <taxon>Colocasieae</taxon>
        <taxon>Colocasia</taxon>
    </lineage>
</organism>
<evidence type="ECO:0000256" key="8">
    <source>
        <dbReference type="RuleBase" id="RU000589"/>
    </source>
</evidence>
<evidence type="ECO:0000256" key="7">
    <source>
        <dbReference type="PROSITE-ProRule" id="PRU10040"/>
    </source>
</evidence>
<dbReference type="PANTHER" id="PTHR31321:SF134">
    <property type="entry name" value="PECTINESTERASE"/>
    <property type="match status" value="1"/>
</dbReference>
<dbReference type="OrthoDB" id="2019149at2759"/>
<dbReference type="PANTHER" id="PTHR31321">
    <property type="entry name" value="ACYL-COA THIOESTER HYDROLASE YBHC-RELATED"/>
    <property type="match status" value="1"/>
</dbReference>